<dbReference type="CDD" id="cd00609">
    <property type="entry name" value="AAT_like"/>
    <property type="match status" value="1"/>
</dbReference>
<evidence type="ECO:0000259" key="4">
    <source>
        <dbReference type="Pfam" id="PF00155"/>
    </source>
</evidence>
<keyword evidence="3 5" id="KW-0456">Lyase</keyword>
<dbReference type="EC" id="4.1.1.81" evidence="5"/>
<evidence type="ECO:0000313" key="6">
    <source>
        <dbReference type="Proteomes" id="UP000694232"/>
    </source>
</evidence>
<dbReference type="GO" id="GO:0048472">
    <property type="term" value="F:threonine-phosphate decarboxylase activity"/>
    <property type="evidence" value="ECO:0007669"/>
    <property type="project" value="UniProtKB-EC"/>
</dbReference>
<reference evidence="5" key="1">
    <citation type="submission" date="2021-06" db="EMBL/GenBank/DDBJ databases">
        <title>Vibrio nov. sp., novel gut bacterium isolated from Yellow Sea oyster.</title>
        <authorList>
            <person name="Muhammad N."/>
            <person name="Nguyen T.H."/>
            <person name="Lee Y.-J."/>
            <person name="Ko J."/>
            <person name="Kim S.-G."/>
        </authorList>
    </citation>
    <scope>NUCLEOTIDE SEQUENCE</scope>
    <source>
        <strain evidence="5">OG9-811</strain>
    </source>
</reference>
<accession>A0A975YM15</accession>
<dbReference type="InterPro" id="IPR005860">
    <property type="entry name" value="CobD"/>
</dbReference>
<evidence type="ECO:0000313" key="5">
    <source>
        <dbReference type="EMBL" id="QXO16174.1"/>
    </source>
</evidence>
<dbReference type="RefSeq" id="WP_218561907.1">
    <property type="nucleotide sequence ID" value="NZ_CP076642.1"/>
</dbReference>
<dbReference type="GO" id="GO:0030170">
    <property type="term" value="F:pyridoxal phosphate binding"/>
    <property type="evidence" value="ECO:0007669"/>
    <property type="project" value="InterPro"/>
</dbReference>
<dbReference type="InterPro" id="IPR004838">
    <property type="entry name" value="NHTrfase_class1_PyrdxlP-BS"/>
</dbReference>
<gene>
    <name evidence="5" type="primary">cobD</name>
    <name evidence="5" type="ORF">KNV97_01225</name>
</gene>
<dbReference type="InterPro" id="IPR004839">
    <property type="entry name" value="Aminotransferase_I/II_large"/>
</dbReference>
<name>A0A975YM15_9VIBR</name>
<organism evidence="5 6">
    <name type="scientific">Vibrio ostreae</name>
    <dbReference type="NCBI Taxonomy" id="2841925"/>
    <lineage>
        <taxon>Bacteria</taxon>
        <taxon>Pseudomonadati</taxon>
        <taxon>Pseudomonadota</taxon>
        <taxon>Gammaproteobacteria</taxon>
        <taxon>Vibrionales</taxon>
        <taxon>Vibrionaceae</taxon>
        <taxon>Vibrio</taxon>
    </lineage>
</organism>
<evidence type="ECO:0000256" key="2">
    <source>
        <dbReference type="ARBA" id="ARBA00022898"/>
    </source>
</evidence>
<dbReference type="GO" id="GO:0009236">
    <property type="term" value="P:cobalamin biosynthetic process"/>
    <property type="evidence" value="ECO:0007669"/>
    <property type="project" value="InterPro"/>
</dbReference>
<dbReference type="PANTHER" id="PTHR42885">
    <property type="entry name" value="HISTIDINOL-PHOSPHATE AMINOTRANSFERASE-RELATED"/>
    <property type="match status" value="1"/>
</dbReference>
<evidence type="ECO:0000256" key="3">
    <source>
        <dbReference type="ARBA" id="ARBA00023239"/>
    </source>
</evidence>
<dbReference type="EMBL" id="CP076642">
    <property type="protein sequence ID" value="QXO16174.1"/>
    <property type="molecule type" value="Genomic_DNA"/>
</dbReference>
<evidence type="ECO:0000256" key="1">
    <source>
        <dbReference type="ARBA" id="ARBA00001933"/>
    </source>
</evidence>
<dbReference type="Proteomes" id="UP000694232">
    <property type="component" value="Chromosome 2"/>
</dbReference>
<dbReference type="PROSITE" id="PS00105">
    <property type="entry name" value="AA_TRANSFER_CLASS_1"/>
    <property type="match status" value="1"/>
</dbReference>
<proteinExistence type="predicted"/>
<dbReference type="KEGG" id="vos:KNV97_01225"/>
<keyword evidence="6" id="KW-1185">Reference proteome</keyword>
<dbReference type="AlphaFoldDB" id="A0A975YM15"/>
<sequence length="359" mass="40676">MAKSGQHGGNVLQMAEQFDLDPTKVIDFSANINPLGIPPQVRDAIVSQLDCLQHYPDIEYLKLHQSLATHHDCPAHWVLPGNGATELIFLWAQYVKPKTALLIEPSFAEYRRALSRVGCAIDNYVLREEDGFAVTERVLDALHGELDCLFICTPNNPTGLMPDRELLSAIVDRCRQLNIRLFVDESFIDFMPNQPSLSQCLADNPHLYVLRSLTKFYALPGLRLGYLLSADQTLLAEIRDEREPWTINALAALAGEILFEDDTYCQATYQWLAQEQKYLQTELARFKPLQLFAPSANYLFFKHLNPTSSLQHDLMRHGILIRSCANYIGLSDAFYRVAIKSHADNQRLIHALQKVLSHG</sequence>
<comment type="cofactor">
    <cofactor evidence="1">
        <name>pyridoxal 5'-phosphate</name>
        <dbReference type="ChEBI" id="CHEBI:597326"/>
    </cofactor>
</comment>
<protein>
    <submittedName>
        <fullName evidence="5">Threonine-phosphate decarboxylase CobD</fullName>
        <ecNumber evidence="5">4.1.1.81</ecNumber>
    </submittedName>
</protein>
<dbReference type="Pfam" id="PF00155">
    <property type="entry name" value="Aminotran_1_2"/>
    <property type="match status" value="1"/>
</dbReference>
<keyword evidence="2" id="KW-0663">Pyridoxal phosphate</keyword>
<dbReference type="NCBIfam" id="TIGR01140">
    <property type="entry name" value="L_thr_O3P_dcar"/>
    <property type="match status" value="1"/>
</dbReference>
<dbReference type="PANTHER" id="PTHR42885:SF1">
    <property type="entry name" value="THREONINE-PHOSPHATE DECARBOXYLASE"/>
    <property type="match status" value="1"/>
</dbReference>
<feature type="domain" description="Aminotransferase class I/classII large" evidence="4">
    <location>
        <begin position="23"/>
        <end position="352"/>
    </location>
</feature>